<organism evidence="1 2">
    <name type="scientific">Diphasiastrum complanatum</name>
    <name type="common">Issler's clubmoss</name>
    <name type="synonym">Lycopodium complanatum</name>
    <dbReference type="NCBI Taxonomy" id="34168"/>
    <lineage>
        <taxon>Eukaryota</taxon>
        <taxon>Viridiplantae</taxon>
        <taxon>Streptophyta</taxon>
        <taxon>Embryophyta</taxon>
        <taxon>Tracheophyta</taxon>
        <taxon>Lycopodiopsida</taxon>
        <taxon>Lycopodiales</taxon>
        <taxon>Lycopodiaceae</taxon>
        <taxon>Lycopodioideae</taxon>
        <taxon>Diphasiastrum</taxon>
    </lineage>
</organism>
<evidence type="ECO:0000313" key="1">
    <source>
        <dbReference type="EMBL" id="KAJ7522946.1"/>
    </source>
</evidence>
<dbReference type="Proteomes" id="UP001162992">
    <property type="component" value="Chromosome 18"/>
</dbReference>
<dbReference type="EMBL" id="CM055109">
    <property type="protein sequence ID" value="KAJ7522946.1"/>
    <property type="molecule type" value="Genomic_DNA"/>
</dbReference>
<evidence type="ECO:0000313" key="2">
    <source>
        <dbReference type="Proteomes" id="UP001162992"/>
    </source>
</evidence>
<keyword evidence="2" id="KW-1185">Reference proteome</keyword>
<comment type="caution">
    <text evidence="1">The sequence shown here is derived from an EMBL/GenBank/DDBJ whole genome shotgun (WGS) entry which is preliminary data.</text>
</comment>
<sequence>MSVAAIASSPPLSLQPSVIHPFNATTTTLLPFQETFSEARQATISAKTFSTRSNAATMRQSGVCPAYQLRYLSKYKTKVFRRQFASVDVEQKTADDVYASPCLEEKPLTSIVGNESLTLTPRPSVPSLDEAEGDTNWDGTSAVDSGQVRSESAEATSSSEFSYLKSITRGHWELITSFLHEEPNKERRLELREACTSVISTINSVRFILHNKYRAGERLEAADNEIVQNVLLHHPNVEEKVGCGVDFIKIDCHPEHECRCFFVVRKDGSSIDFSFRKCILELGKQTVGLDITKKLLDFKL</sequence>
<accession>A0ACC2AZK4</accession>
<reference evidence="2" key="1">
    <citation type="journal article" date="2024" name="Proc. Natl. Acad. Sci. U.S.A.">
        <title>Extraordinary preservation of gene collinearity over three hundred million years revealed in homosporous lycophytes.</title>
        <authorList>
            <person name="Li C."/>
            <person name="Wickell D."/>
            <person name="Kuo L.Y."/>
            <person name="Chen X."/>
            <person name="Nie B."/>
            <person name="Liao X."/>
            <person name="Peng D."/>
            <person name="Ji J."/>
            <person name="Jenkins J."/>
            <person name="Williams M."/>
            <person name="Shu S."/>
            <person name="Plott C."/>
            <person name="Barry K."/>
            <person name="Rajasekar S."/>
            <person name="Grimwood J."/>
            <person name="Han X."/>
            <person name="Sun S."/>
            <person name="Hou Z."/>
            <person name="He W."/>
            <person name="Dai G."/>
            <person name="Sun C."/>
            <person name="Schmutz J."/>
            <person name="Leebens-Mack J.H."/>
            <person name="Li F.W."/>
            <person name="Wang L."/>
        </authorList>
    </citation>
    <scope>NUCLEOTIDE SEQUENCE [LARGE SCALE GENOMIC DNA]</scope>
    <source>
        <strain evidence="2">cv. PW_Plant_1</strain>
    </source>
</reference>
<protein>
    <submittedName>
        <fullName evidence="1">Uncharacterized protein</fullName>
    </submittedName>
</protein>
<proteinExistence type="predicted"/>
<name>A0ACC2AZK4_DIPCM</name>
<gene>
    <name evidence="1" type="ORF">O6H91_18G032000</name>
</gene>